<dbReference type="InterPro" id="IPR001182">
    <property type="entry name" value="FtsW/RodA"/>
</dbReference>
<evidence type="ECO:0000256" key="6">
    <source>
        <dbReference type="ARBA" id="ARBA00022984"/>
    </source>
</evidence>
<reference evidence="20" key="1">
    <citation type="journal article" date="2019" name="Int. J. Syst. Evol. Microbiol.">
        <title>The Global Catalogue of Microorganisms (GCM) 10K type strain sequencing project: providing services to taxonomists for standard genome sequencing and annotation.</title>
        <authorList>
            <consortium name="The Broad Institute Genomics Platform"/>
            <consortium name="The Broad Institute Genome Sequencing Center for Infectious Disease"/>
            <person name="Wu L."/>
            <person name="Ma J."/>
        </authorList>
    </citation>
    <scope>NUCLEOTIDE SEQUENCE [LARGE SCALE GENOMIC DNA]</scope>
    <source>
        <strain evidence="20">JCM 17695</strain>
    </source>
</reference>
<feature type="compositionally biased region" description="Low complexity" evidence="17">
    <location>
        <begin position="575"/>
        <end position="599"/>
    </location>
</feature>
<evidence type="ECO:0000256" key="11">
    <source>
        <dbReference type="ARBA" id="ARBA00038053"/>
    </source>
</evidence>
<feature type="compositionally biased region" description="Polar residues" evidence="17">
    <location>
        <begin position="606"/>
        <end position="616"/>
    </location>
</feature>
<keyword evidence="7 18" id="KW-1133">Transmembrane helix</keyword>
<feature type="transmembrane region" description="Helical" evidence="18">
    <location>
        <begin position="123"/>
        <end position="148"/>
    </location>
</feature>
<dbReference type="Pfam" id="PF01098">
    <property type="entry name" value="FTSW_RODA_SPOVE"/>
    <property type="match status" value="1"/>
</dbReference>
<keyword evidence="20" id="KW-1185">Reference proteome</keyword>
<name>A0ABW2TRY5_9PSEU</name>
<dbReference type="PANTHER" id="PTHR30474">
    <property type="entry name" value="CELL CYCLE PROTEIN"/>
    <property type="match status" value="1"/>
</dbReference>
<evidence type="ECO:0000256" key="15">
    <source>
        <dbReference type="ARBA" id="ARBA00049902"/>
    </source>
</evidence>
<feature type="region of interest" description="Disordered" evidence="17">
    <location>
        <begin position="563"/>
        <end position="713"/>
    </location>
</feature>
<organism evidence="19 20">
    <name type="scientific">Actinokineospora soli</name>
    <dbReference type="NCBI Taxonomy" id="1048753"/>
    <lineage>
        <taxon>Bacteria</taxon>
        <taxon>Bacillati</taxon>
        <taxon>Actinomycetota</taxon>
        <taxon>Actinomycetes</taxon>
        <taxon>Pseudonocardiales</taxon>
        <taxon>Pseudonocardiaceae</taxon>
        <taxon>Actinokineospora</taxon>
    </lineage>
</organism>
<evidence type="ECO:0000256" key="14">
    <source>
        <dbReference type="ARBA" id="ARBA00044770"/>
    </source>
</evidence>
<evidence type="ECO:0000256" key="17">
    <source>
        <dbReference type="SAM" id="MobiDB-lite"/>
    </source>
</evidence>
<comment type="subcellular location">
    <subcellularLocation>
        <location evidence="1">Membrane</location>
        <topology evidence="1">Multi-pass membrane protein</topology>
    </subcellularLocation>
</comment>
<evidence type="ECO:0000256" key="4">
    <source>
        <dbReference type="ARBA" id="ARBA00022692"/>
    </source>
</evidence>
<feature type="transmembrane region" description="Helical" evidence="18">
    <location>
        <begin position="276"/>
        <end position="294"/>
    </location>
</feature>
<feature type="transmembrane region" description="Helical" evidence="18">
    <location>
        <begin position="501"/>
        <end position="519"/>
    </location>
</feature>
<keyword evidence="8 18" id="KW-0472">Membrane</keyword>
<feature type="transmembrane region" description="Helical" evidence="18">
    <location>
        <begin position="244"/>
        <end position="264"/>
    </location>
</feature>
<feature type="compositionally biased region" description="Low complexity" evidence="17">
    <location>
        <begin position="640"/>
        <end position="652"/>
    </location>
</feature>
<evidence type="ECO:0000256" key="1">
    <source>
        <dbReference type="ARBA" id="ARBA00004141"/>
    </source>
</evidence>
<evidence type="ECO:0000256" key="18">
    <source>
        <dbReference type="SAM" id="Phobius"/>
    </source>
</evidence>
<evidence type="ECO:0000256" key="3">
    <source>
        <dbReference type="ARBA" id="ARBA00022679"/>
    </source>
</evidence>
<feature type="transmembrane region" description="Helical" evidence="18">
    <location>
        <begin position="539"/>
        <end position="557"/>
    </location>
</feature>
<feature type="compositionally biased region" description="Low complexity" evidence="17">
    <location>
        <begin position="666"/>
        <end position="676"/>
    </location>
</feature>
<feature type="transmembrane region" description="Helical" evidence="18">
    <location>
        <begin position="341"/>
        <end position="365"/>
    </location>
</feature>
<comment type="caution">
    <text evidence="19">The sequence shown here is derived from an EMBL/GenBank/DDBJ whole genome shotgun (WGS) entry which is preliminary data.</text>
</comment>
<comment type="catalytic activity">
    <reaction evidence="15">
        <text>[GlcNAc-(1-&gt;4)-Mur2Ac(oyl-L-Ala-gamma-D-Glu-L-Lys-D-Ala-D-Ala)](n)-di-trans,octa-cis-undecaprenyl diphosphate + beta-D-GlcNAc-(1-&gt;4)-Mur2Ac(oyl-L-Ala-gamma-D-Glu-L-Lys-D-Ala-D-Ala)-di-trans,octa-cis-undecaprenyl diphosphate = [GlcNAc-(1-&gt;4)-Mur2Ac(oyl-L-Ala-gamma-D-Glu-L-Lys-D-Ala-D-Ala)](n+1)-di-trans,octa-cis-undecaprenyl diphosphate + di-trans,octa-cis-undecaprenyl diphosphate + H(+)</text>
        <dbReference type="Rhea" id="RHEA:23708"/>
        <dbReference type="Rhea" id="RHEA-COMP:9602"/>
        <dbReference type="Rhea" id="RHEA-COMP:9603"/>
        <dbReference type="ChEBI" id="CHEBI:15378"/>
        <dbReference type="ChEBI" id="CHEBI:58405"/>
        <dbReference type="ChEBI" id="CHEBI:60033"/>
        <dbReference type="ChEBI" id="CHEBI:78435"/>
        <dbReference type="EC" id="2.4.99.28"/>
    </reaction>
</comment>
<feature type="transmembrane region" description="Helical" evidence="18">
    <location>
        <begin position="62"/>
        <end position="84"/>
    </location>
</feature>
<keyword evidence="6" id="KW-0573">Peptidoglycan synthesis</keyword>
<feature type="transmembrane region" description="Helical" evidence="18">
    <location>
        <begin position="90"/>
        <end position="111"/>
    </location>
</feature>
<evidence type="ECO:0000256" key="12">
    <source>
        <dbReference type="ARBA" id="ARBA00041185"/>
    </source>
</evidence>
<protein>
    <recommendedName>
        <fullName evidence="12">Probable peptidoglycan glycosyltransferase FtsW</fullName>
        <ecNumber evidence="14">2.4.99.28</ecNumber>
    </recommendedName>
    <alternativeName>
        <fullName evidence="13">Cell division protein FtsW</fullName>
    </alternativeName>
    <alternativeName>
        <fullName evidence="10">Cell wall polymerase</fullName>
    </alternativeName>
    <alternativeName>
        <fullName evidence="9">Peptidoglycan polymerase</fullName>
    </alternativeName>
</protein>
<evidence type="ECO:0000256" key="10">
    <source>
        <dbReference type="ARBA" id="ARBA00033270"/>
    </source>
</evidence>
<evidence type="ECO:0000256" key="8">
    <source>
        <dbReference type="ARBA" id="ARBA00023136"/>
    </source>
</evidence>
<keyword evidence="4 18" id="KW-0812">Transmembrane</keyword>
<evidence type="ECO:0000256" key="16">
    <source>
        <dbReference type="ARBA" id="ARBA00049966"/>
    </source>
</evidence>
<keyword evidence="3" id="KW-0808">Transferase</keyword>
<feature type="compositionally biased region" description="Low complexity" evidence="17">
    <location>
        <begin position="683"/>
        <end position="698"/>
    </location>
</feature>
<evidence type="ECO:0000313" key="19">
    <source>
        <dbReference type="EMBL" id="MFC7616479.1"/>
    </source>
</evidence>
<comment type="function">
    <text evidence="16">Peptidoglycan polymerase that is essential for cell division.</text>
</comment>
<keyword evidence="2" id="KW-0328">Glycosyltransferase</keyword>
<dbReference type="PANTHER" id="PTHR30474:SF2">
    <property type="entry name" value="PEPTIDOGLYCAN GLYCOSYLTRANSFERASE FTSW-RELATED"/>
    <property type="match status" value="1"/>
</dbReference>
<evidence type="ECO:0000256" key="5">
    <source>
        <dbReference type="ARBA" id="ARBA00022960"/>
    </source>
</evidence>
<evidence type="ECO:0000313" key="20">
    <source>
        <dbReference type="Proteomes" id="UP001596512"/>
    </source>
</evidence>
<feature type="transmembrane region" description="Helical" evidence="18">
    <location>
        <begin position="206"/>
        <end position="224"/>
    </location>
</feature>
<evidence type="ECO:0000256" key="13">
    <source>
        <dbReference type="ARBA" id="ARBA00041418"/>
    </source>
</evidence>
<proteinExistence type="inferred from homology"/>
<feature type="transmembrane region" description="Helical" evidence="18">
    <location>
        <begin position="168"/>
        <end position="185"/>
    </location>
</feature>
<feature type="transmembrane region" description="Helical" evidence="18">
    <location>
        <begin position="300"/>
        <end position="320"/>
    </location>
</feature>
<evidence type="ECO:0000256" key="2">
    <source>
        <dbReference type="ARBA" id="ARBA00022676"/>
    </source>
</evidence>
<dbReference type="Proteomes" id="UP001596512">
    <property type="component" value="Unassembled WGS sequence"/>
</dbReference>
<dbReference type="EMBL" id="JBHTEY010000004">
    <property type="protein sequence ID" value="MFC7616479.1"/>
    <property type="molecule type" value="Genomic_DNA"/>
</dbReference>
<dbReference type="EC" id="2.4.99.28" evidence="14"/>
<comment type="similarity">
    <text evidence="11">Belongs to the SEDS family. FtsW subfamily.</text>
</comment>
<gene>
    <name evidence="19" type="ORF">ACFQV2_26440</name>
</gene>
<keyword evidence="5" id="KW-0133">Cell shape</keyword>
<accession>A0ABW2TRY5</accession>
<evidence type="ECO:0000256" key="9">
    <source>
        <dbReference type="ARBA" id="ARBA00032370"/>
    </source>
</evidence>
<sequence length="713" mass="74503">MDGGSLAVLAAFSTGWDGLARVAILAALGYGLVSGARLLLGAGSCVVPAAERRATGVAYPLLGWRVVAALYGPLAGVAVGFWFGSRTPNFPWVLFVGAAAALVVHGALGWARRAALERDERAVPGPVAAAVLCGALLLEFGLLLVVRLEVATVPGGELLDAVLSWEDGLGPVIFPAVVLAAAANLGWRGTGRDAGQWLRAERRSSWWHIAAIGAVAVLFTAPFVDDPKGLTFATVATPEYGKVLYLATLAVLLSGLAFALGRGPDGVRRALRDDKRLWYAVLLFAGVALGSQLRADLGPLLVLFTVTAVALIWVIAEQAGRSIAVRGRTGVSRRAAGARTFLAASWPFFAVFGAVIVLAALVTVWQESYVRDRVEAMVEPWAYNWVAACTPAEVAVDGVPEGMRACRSTRDAIEAESRSQLARALAVIADGGLWGRGLGDTESRKLTLGSSDFVVAVVWGKLGGVVVVLLGLLLALLVCAVVRAARLSAAADERARRTVRLFAIGVAATAAVQGAYAFLATLGLVPHTGITVPFLSRGGHATTALGLALLAAVWAAYRPARPTPPGVPVPDLPPRRASACPRSRSRSRPWSPSPACSSPRSPPTVDCQSAGRTASTPRPKWTPRPARRTASHTVGPQWNSRSAATSGSTAARPRPTGRPSRATTCPRRTSPASSRSAGRRARSTTGCASSSWAAPAWPTRGCRRCPRGADWSS</sequence>
<evidence type="ECO:0000256" key="7">
    <source>
        <dbReference type="ARBA" id="ARBA00022989"/>
    </source>
</evidence>
<feature type="compositionally biased region" description="Pro residues" evidence="17">
    <location>
        <begin position="563"/>
        <end position="572"/>
    </location>
</feature>
<feature type="transmembrane region" description="Helical" evidence="18">
    <location>
        <begin position="453"/>
        <end position="480"/>
    </location>
</feature>